<name>A0ABS2N2J9_9BACI</name>
<proteinExistence type="predicted"/>
<gene>
    <name evidence="1" type="ORF">JOC48_002855</name>
</gene>
<sequence length="87" mass="9761">MSKVKQPAHIVLPNEIFMQGKISGNYNEHIEFNASPTETYGTDGTIVTGMHYKFADLEKGSTISFSITEELKKRLELNVSEVKIKIS</sequence>
<dbReference type="Proteomes" id="UP001296943">
    <property type="component" value="Unassembled WGS sequence"/>
</dbReference>
<reference evidence="1 2" key="1">
    <citation type="submission" date="2021-01" db="EMBL/GenBank/DDBJ databases">
        <title>Genomic Encyclopedia of Type Strains, Phase IV (KMG-IV): sequencing the most valuable type-strain genomes for metagenomic binning, comparative biology and taxonomic classification.</title>
        <authorList>
            <person name="Goeker M."/>
        </authorList>
    </citation>
    <scope>NUCLEOTIDE SEQUENCE [LARGE SCALE GENOMIC DNA]</scope>
    <source>
        <strain evidence="1 2">DSM 23711</strain>
    </source>
</reference>
<evidence type="ECO:0000313" key="1">
    <source>
        <dbReference type="EMBL" id="MBM7572352.1"/>
    </source>
</evidence>
<protein>
    <submittedName>
        <fullName evidence="1">Uncharacterized protein</fullName>
    </submittedName>
</protein>
<dbReference type="EMBL" id="JAFBDR010000016">
    <property type="protein sequence ID" value="MBM7572352.1"/>
    <property type="molecule type" value="Genomic_DNA"/>
</dbReference>
<dbReference type="RefSeq" id="WP_204500690.1">
    <property type="nucleotide sequence ID" value="NZ_JAFBDR010000016.1"/>
</dbReference>
<keyword evidence="2" id="KW-1185">Reference proteome</keyword>
<evidence type="ECO:0000313" key="2">
    <source>
        <dbReference type="Proteomes" id="UP001296943"/>
    </source>
</evidence>
<accession>A0ABS2N2J9</accession>
<organism evidence="1 2">
    <name type="scientific">Aquibacillus albus</name>
    <dbReference type="NCBI Taxonomy" id="1168171"/>
    <lineage>
        <taxon>Bacteria</taxon>
        <taxon>Bacillati</taxon>
        <taxon>Bacillota</taxon>
        <taxon>Bacilli</taxon>
        <taxon>Bacillales</taxon>
        <taxon>Bacillaceae</taxon>
        <taxon>Aquibacillus</taxon>
    </lineage>
</organism>
<comment type="caution">
    <text evidence="1">The sequence shown here is derived from an EMBL/GenBank/DDBJ whole genome shotgun (WGS) entry which is preliminary data.</text>
</comment>